<sequence length="198" mass="22677">MENLPADLCLNILCLLDHQDLVTAQQDLDSRILCSYCIVNNESNLSYNLTFHILQEYLVASKVCRKWKLLASENDLWSNLFEQRWGIDRAIFYAPTESKSWKDVYAVQDRCDRVGLGLKIIREGDDYFLIHQGEIQRHLGSRSLQLGTDDVSTSSVARYTGDELMGRNDRQMGILDRILFFIGDLETASAPAKRGRLL</sequence>
<dbReference type="GO" id="GO:0016567">
    <property type="term" value="P:protein ubiquitination"/>
    <property type="evidence" value="ECO:0007669"/>
    <property type="project" value="UniProtKB-UniRule"/>
</dbReference>
<evidence type="ECO:0000256" key="1">
    <source>
        <dbReference type="RuleBase" id="RU369085"/>
    </source>
</evidence>
<dbReference type="GO" id="GO:0005634">
    <property type="term" value="C:nucleus"/>
    <property type="evidence" value="ECO:0007669"/>
    <property type="project" value="UniProtKB-SubCell"/>
</dbReference>
<dbReference type="Proteomes" id="UP000243975">
    <property type="component" value="Unassembled WGS sequence"/>
</dbReference>
<dbReference type="PANTHER" id="PTHR12874">
    <property type="entry name" value="F-BOX ONLY PROTEIN 48-RELATED"/>
    <property type="match status" value="1"/>
</dbReference>
<dbReference type="AlphaFoldDB" id="A0A103YJH2"/>
<dbReference type="OMA" id="CRKWKLL"/>
<evidence type="ECO:0000313" key="3">
    <source>
        <dbReference type="Proteomes" id="UP000243975"/>
    </source>
</evidence>
<proteinExistence type="predicted"/>
<dbReference type="InterPro" id="IPR036047">
    <property type="entry name" value="F-box-like_dom_sf"/>
</dbReference>
<dbReference type="GO" id="GO:0005737">
    <property type="term" value="C:cytoplasm"/>
    <property type="evidence" value="ECO:0007669"/>
    <property type="project" value="TreeGrafter"/>
</dbReference>
<dbReference type="PANTHER" id="PTHR12874:SF26">
    <property type="entry name" value="F-BOX PROTEIN"/>
    <property type="match status" value="1"/>
</dbReference>
<evidence type="ECO:0000313" key="2">
    <source>
        <dbReference type="EMBL" id="KVI10212.1"/>
    </source>
</evidence>
<keyword evidence="1" id="KW-0539">Nucleus</keyword>
<comment type="pathway">
    <text evidence="1">Protein modification; protein ubiquitination.</text>
</comment>
<protein>
    <recommendedName>
        <fullName evidence="1">F-box protein</fullName>
    </recommendedName>
</protein>
<comment type="subunit">
    <text evidence="1">Component of the SCF-type E3 ligase complex.</text>
</comment>
<organism evidence="2 3">
    <name type="scientific">Cynara cardunculus var. scolymus</name>
    <name type="common">Globe artichoke</name>
    <name type="synonym">Cynara scolymus</name>
    <dbReference type="NCBI Taxonomy" id="59895"/>
    <lineage>
        <taxon>Eukaryota</taxon>
        <taxon>Viridiplantae</taxon>
        <taxon>Streptophyta</taxon>
        <taxon>Embryophyta</taxon>
        <taxon>Tracheophyta</taxon>
        <taxon>Spermatophyta</taxon>
        <taxon>Magnoliopsida</taxon>
        <taxon>eudicotyledons</taxon>
        <taxon>Gunneridae</taxon>
        <taxon>Pentapetalae</taxon>
        <taxon>asterids</taxon>
        <taxon>campanulids</taxon>
        <taxon>Asterales</taxon>
        <taxon>Asteraceae</taxon>
        <taxon>Carduoideae</taxon>
        <taxon>Cardueae</taxon>
        <taxon>Carduinae</taxon>
        <taxon>Cynara</taxon>
    </lineage>
</organism>
<dbReference type="GO" id="GO:0031146">
    <property type="term" value="P:SCF-dependent proteasomal ubiquitin-dependent protein catabolic process"/>
    <property type="evidence" value="ECO:0007669"/>
    <property type="project" value="UniProtKB-UniRule"/>
</dbReference>
<dbReference type="Gramene" id="KVI10212">
    <property type="protein sequence ID" value="KVI10212"/>
    <property type="gene ID" value="Ccrd_011390"/>
</dbReference>
<dbReference type="EMBL" id="LEKV01001026">
    <property type="protein sequence ID" value="KVI10212.1"/>
    <property type="molecule type" value="Genomic_DNA"/>
</dbReference>
<keyword evidence="3" id="KW-1185">Reference proteome</keyword>
<comment type="function">
    <text evidence="1">Acts as a component of a SCF E3 ubiquitin ligase complexes.</text>
</comment>
<dbReference type="SUPFAM" id="SSF81383">
    <property type="entry name" value="F-box domain"/>
    <property type="match status" value="1"/>
</dbReference>
<name>A0A103YJH2_CYNCS</name>
<gene>
    <name evidence="2" type="ORF">Ccrd_011390</name>
</gene>
<dbReference type="Gene3D" id="1.20.1280.50">
    <property type="match status" value="1"/>
</dbReference>
<reference evidence="2 3" key="1">
    <citation type="journal article" date="2016" name="Sci. Rep.">
        <title>The genome sequence of the outbreeding globe artichoke constructed de novo incorporating a phase-aware low-pass sequencing strategy of F1 progeny.</title>
        <authorList>
            <person name="Scaglione D."/>
            <person name="Reyes-Chin-Wo S."/>
            <person name="Acquadro A."/>
            <person name="Froenicke L."/>
            <person name="Portis E."/>
            <person name="Beitel C."/>
            <person name="Tirone M."/>
            <person name="Mauro R."/>
            <person name="Lo Monaco A."/>
            <person name="Mauromicale G."/>
            <person name="Faccioli P."/>
            <person name="Cattivelli L."/>
            <person name="Rieseberg L."/>
            <person name="Michelmore R."/>
            <person name="Lanteri S."/>
        </authorList>
    </citation>
    <scope>NUCLEOTIDE SEQUENCE [LARGE SCALE GENOMIC DNA]</scope>
    <source>
        <strain evidence="2">2C</strain>
    </source>
</reference>
<keyword evidence="1" id="KW-0833">Ubl conjugation pathway</keyword>
<dbReference type="GO" id="GO:0019005">
    <property type="term" value="C:SCF ubiquitin ligase complex"/>
    <property type="evidence" value="ECO:0007669"/>
    <property type="project" value="UniProtKB-UniRule"/>
</dbReference>
<accession>A0A103YJH2</accession>
<comment type="subcellular location">
    <subcellularLocation>
        <location evidence="1">Nucleus</location>
    </subcellularLocation>
</comment>
<dbReference type="STRING" id="59895.A0A103YJH2"/>
<comment type="caution">
    <text evidence="2">The sequence shown here is derived from an EMBL/GenBank/DDBJ whole genome shotgun (WGS) entry which is preliminary data.</text>
</comment>